<dbReference type="InterPro" id="IPR010982">
    <property type="entry name" value="Lambda_DNA-bd_dom_sf"/>
</dbReference>
<dbReference type="Proteomes" id="UP000184096">
    <property type="component" value="Chromosome I"/>
</dbReference>
<dbReference type="AlphaFoldDB" id="A0A1M7TLL2"/>
<dbReference type="SMART" id="SM00530">
    <property type="entry name" value="HTH_XRE"/>
    <property type="match status" value="1"/>
</dbReference>
<dbReference type="RefSeq" id="WP_072817789.1">
    <property type="nucleotide sequence ID" value="NZ_LT670849.1"/>
</dbReference>
<protein>
    <submittedName>
        <fullName evidence="2">Helix-turn-helix</fullName>
    </submittedName>
</protein>
<keyword evidence="3" id="KW-1185">Reference proteome</keyword>
<sequence>MRYNSNMNSSQCRAARALLKWSQTQLAESSGVALSTVAEFEIGKREPRSDNLTAMMSSLEGAGIIFENDSKYVGVKLKIKRGK</sequence>
<organism evidence="2 3">
    <name type="scientific">Bradyrhizobium erythrophlei</name>
    <dbReference type="NCBI Taxonomy" id="1437360"/>
    <lineage>
        <taxon>Bacteria</taxon>
        <taxon>Pseudomonadati</taxon>
        <taxon>Pseudomonadota</taxon>
        <taxon>Alphaproteobacteria</taxon>
        <taxon>Hyphomicrobiales</taxon>
        <taxon>Nitrobacteraceae</taxon>
        <taxon>Bradyrhizobium</taxon>
    </lineage>
</organism>
<accession>A0A1M7TLL2</accession>
<dbReference type="InterPro" id="IPR001387">
    <property type="entry name" value="Cro/C1-type_HTH"/>
</dbReference>
<evidence type="ECO:0000313" key="3">
    <source>
        <dbReference type="Proteomes" id="UP000184096"/>
    </source>
</evidence>
<feature type="domain" description="HTH cro/C1-type" evidence="1">
    <location>
        <begin position="13"/>
        <end position="65"/>
    </location>
</feature>
<dbReference type="CDD" id="cd00093">
    <property type="entry name" value="HTH_XRE"/>
    <property type="match status" value="1"/>
</dbReference>
<dbReference type="PROSITE" id="PS50943">
    <property type="entry name" value="HTH_CROC1"/>
    <property type="match status" value="1"/>
</dbReference>
<name>A0A1M7TLL2_9BRAD</name>
<reference evidence="3" key="1">
    <citation type="submission" date="2016-11" db="EMBL/GenBank/DDBJ databases">
        <authorList>
            <person name="Varghese N."/>
            <person name="Submissions S."/>
        </authorList>
    </citation>
    <scope>NUCLEOTIDE SEQUENCE [LARGE SCALE GENOMIC DNA]</scope>
    <source>
        <strain evidence="3">GAS401</strain>
    </source>
</reference>
<dbReference type="SUPFAM" id="SSF47413">
    <property type="entry name" value="lambda repressor-like DNA-binding domains"/>
    <property type="match status" value="1"/>
</dbReference>
<proteinExistence type="predicted"/>
<dbReference type="GO" id="GO:0003677">
    <property type="term" value="F:DNA binding"/>
    <property type="evidence" value="ECO:0007669"/>
    <property type="project" value="InterPro"/>
</dbReference>
<dbReference type="Gene3D" id="1.10.260.40">
    <property type="entry name" value="lambda repressor-like DNA-binding domains"/>
    <property type="match status" value="1"/>
</dbReference>
<dbReference type="EMBL" id="LT670849">
    <property type="protein sequence ID" value="SHN71629.1"/>
    <property type="molecule type" value="Genomic_DNA"/>
</dbReference>
<gene>
    <name evidence="2" type="ORF">SAMN05444170_2071</name>
</gene>
<dbReference type="Pfam" id="PF01381">
    <property type="entry name" value="HTH_3"/>
    <property type="match status" value="1"/>
</dbReference>
<evidence type="ECO:0000259" key="1">
    <source>
        <dbReference type="PROSITE" id="PS50943"/>
    </source>
</evidence>
<evidence type="ECO:0000313" key="2">
    <source>
        <dbReference type="EMBL" id="SHN71629.1"/>
    </source>
</evidence>